<evidence type="ECO:0000313" key="2">
    <source>
        <dbReference type="EMBL" id="VEL13335.1"/>
    </source>
</evidence>
<dbReference type="EMBL" id="CAAALY010017466">
    <property type="protein sequence ID" value="VEL13335.1"/>
    <property type="molecule type" value="Genomic_DNA"/>
</dbReference>
<reference evidence="2" key="1">
    <citation type="submission" date="2018-11" db="EMBL/GenBank/DDBJ databases">
        <authorList>
            <consortium name="Pathogen Informatics"/>
        </authorList>
    </citation>
    <scope>NUCLEOTIDE SEQUENCE</scope>
</reference>
<evidence type="ECO:0000256" key="1">
    <source>
        <dbReference type="SAM" id="MobiDB-lite"/>
    </source>
</evidence>
<protein>
    <submittedName>
        <fullName evidence="2">Uncharacterized protein</fullName>
    </submittedName>
</protein>
<organism evidence="2 3">
    <name type="scientific">Protopolystoma xenopodis</name>
    <dbReference type="NCBI Taxonomy" id="117903"/>
    <lineage>
        <taxon>Eukaryota</taxon>
        <taxon>Metazoa</taxon>
        <taxon>Spiralia</taxon>
        <taxon>Lophotrochozoa</taxon>
        <taxon>Platyhelminthes</taxon>
        <taxon>Monogenea</taxon>
        <taxon>Polyopisthocotylea</taxon>
        <taxon>Polystomatidea</taxon>
        <taxon>Polystomatidae</taxon>
        <taxon>Protopolystoma</taxon>
    </lineage>
</organism>
<proteinExistence type="predicted"/>
<evidence type="ECO:0000313" key="3">
    <source>
        <dbReference type="Proteomes" id="UP000784294"/>
    </source>
</evidence>
<dbReference type="Proteomes" id="UP000784294">
    <property type="component" value="Unassembled WGS sequence"/>
</dbReference>
<accession>A0A3S5A6L7</accession>
<name>A0A3S5A6L7_9PLAT</name>
<gene>
    <name evidence="2" type="ORF">PXEA_LOCUS6775</name>
</gene>
<feature type="region of interest" description="Disordered" evidence="1">
    <location>
        <begin position="1"/>
        <end position="47"/>
    </location>
</feature>
<feature type="region of interest" description="Disordered" evidence="1">
    <location>
        <begin position="80"/>
        <end position="137"/>
    </location>
</feature>
<dbReference type="AlphaFoldDB" id="A0A3S5A6L7"/>
<feature type="compositionally biased region" description="Basic and acidic residues" evidence="1">
    <location>
        <begin position="127"/>
        <end position="137"/>
    </location>
</feature>
<comment type="caution">
    <text evidence="2">The sequence shown here is derived from an EMBL/GenBank/DDBJ whole genome shotgun (WGS) entry which is preliminary data.</text>
</comment>
<keyword evidence="3" id="KW-1185">Reference proteome</keyword>
<sequence length="137" mass="14712">MGVQVAGQAGSEQVKMDSFVPLPESDGTLLSHHALPDWPKMPAQSVDPRKPEAAELFLSRRGSTISCFCSTFHLRSVCPPKQQSPGRILPGSGDKLTNQVGPEHLSPAGSANPLLRVGTNEGPLRLARSEERTQSFL</sequence>